<feature type="compositionally biased region" description="Low complexity" evidence="1">
    <location>
        <begin position="7"/>
        <end position="25"/>
    </location>
</feature>
<accession>A0A0R3SWA5</accession>
<dbReference type="AlphaFoldDB" id="A0A0R3SWA5"/>
<evidence type="ECO:0000313" key="5">
    <source>
        <dbReference type="WBParaSite" id="HDID_0000993901-mRNA-1"/>
    </source>
</evidence>
<dbReference type="Proteomes" id="UP000274504">
    <property type="component" value="Unassembled WGS sequence"/>
</dbReference>
<feature type="transmembrane region" description="Helical" evidence="2">
    <location>
        <begin position="314"/>
        <end position="338"/>
    </location>
</feature>
<feature type="region of interest" description="Disordered" evidence="1">
    <location>
        <begin position="222"/>
        <end position="243"/>
    </location>
</feature>
<feature type="compositionally biased region" description="Low complexity" evidence="1">
    <location>
        <begin position="222"/>
        <end position="238"/>
    </location>
</feature>
<keyword evidence="2" id="KW-1133">Transmembrane helix</keyword>
<keyword evidence="2" id="KW-0812">Transmembrane</keyword>
<protein>
    <submittedName>
        <fullName evidence="3 5">Uncharacterized protein</fullName>
    </submittedName>
</protein>
<proteinExistence type="predicted"/>
<name>A0A0R3SWA5_HYMDI</name>
<evidence type="ECO:0000313" key="3">
    <source>
        <dbReference type="EMBL" id="VDL62379.1"/>
    </source>
</evidence>
<evidence type="ECO:0000256" key="1">
    <source>
        <dbReference type="SAM" id="MobiDB-lite"/>
    </source>
</evidence>
<reference evidence="5" key="1">
    <citation type="submission" date="2016-04" db="UniProtKB">
        <authorList>
            <consortium name="WormBaseParasite"/>
        </authorList>
    </citation>
    <scope>IDENTIFICATION</scope>
</reference>
<reference evidence="3 4" key="2">
    <citation type="submission" date="2018-11" db="EMBL/GenBank/DDBJ databases">
        <authorList>
            <consortium name="Pathogen Informatics"/>
        </authorList>
    </citation>
    <scope>NUCLEOTIDE SEQUENCE [LARGE SCALE GENOMIC DNA]</scope>
</reference>
<dbReference type="STRING" id="6216.A0A0R3SWA5"/>
<feature type="compositionally biased region" description="Pro residues" evidence="1">
    <location>
        <begin position="111"/>
        <end position="120"/>
    </location>
</feature>
<keyword evidence="2" id="KW-0472">Membrane</keyword>
<gene>
    <name evidence="3" type="ORF">HDID_LOCUS9937</name>
</gene>
<dbReference type="EMBL" id="UYSG01011449">
    <property type="protein sequence ID" value="VDL62379.1"/>
    <property type="molecule type" value="Genomic_DNA"/>
</dbReference>
<feature type="region of interest" description="Disordered" evidence="1">
    <location>
        <begin position="1"/>
        <end position="142"/>
    </location>
</feature>
<evidence type="ECO:0000256" key="2">
    <source>
        <dbReference type="SAM" id="Phobius"/>
    </source>
</evidence>
<dbReference type="WBParaSite" id="HDID_0000993901-mRNA-1">
    <property type="protein sequence ID" value="HDID_0000993901-mRNA-1"/>
    <property type="gene ID" value="HDID_0000993901"/>
</dbReference>
<evidence type="ECO:0000313" key="4">
    <source>
        <dbReference type="Proteomes" id="UP000274504"/>
    </source>
</evidence>
<dbReference type="OrthoDB" id="6271884at2759"/>
<sequence length="342" mass="35552">MNSSAKPTTIAFPTPTTTSSLPLTSIPAIRAPPITATVRPTPPISIPTAIATNKKKASPFSDGNSIWTIPPVPSGTANTDGDHDKSTSSQDPPLPKSPPMEDNSGGSPQPSQTPPPPPPNIGGGPWSPSLFRPVPSSPSSAFHTPPPIVKPVVRPPPFPSPQLPCVLPPPPLAYLTDISTPSASTQSTTVSNVDCSAGKDVFPGSPPPIAPSSVATTVTQQQSQPVGVSPSEISRLSSGSGGSGSVREAVLCNSCGQLHDPHAAHVYDYSETVDADLLCRCFKTADFGRFLENKIEPDANYPIVDIDIGKFSVLLAYIVNGFKIVLLLPVVVTITSAVREDL</sequence>
<organism evidence="5">
    <name type="scientific">Hymenolepis diminuta</name>
    <name type="common">Rat tapeworm</name>
    <dbReference type="NCBI Taxonomy" id="6216"/>
    <lineage>
        <taxon>Eukaryota</taxon>
        <taxon>Metazoa</taxon>
        <taxon>Spiralia</taxon>
        <taxon>Lophotrochozoa</taxon>
        <taxon>Platyhelminthes</taxon>
        <taxon>Cestoda</taxon>
        <taxon>Eucestoda</taxon>
        <taxon>Cyclophyllidea</taxon>
        <taxon>Hymenolepididae</taxon>
        <taxon>Hymenolepis</taxon>
    </lineage>
</organism>